<comment type="caution">
    <text evidence="2">The sequence shown here is derived from an EMBL/GenBank/DDBJ whole genome shotgun (WGS) entry which is preliminary data.</text>
</comment>
<dbReference type="Gramene" id="rna26366">
    <property type="protein sequence ID" value="RHN63641.1"/>
    <property type="gene ID" value="gene26366"/>
</dbReference>
<evidence type="ECO:0000313" key="3">
    <source>
        <dbReference type="Proteomes" id="UP000265566"/>
    </source>
</evidence>
<evidence type="ECO:0000256" key="1">
    <source>
        <dbReference type="SAM" id="Phobius"/>
    </source>
</evidence>
<gene>
    <name evidence="2" type="ORF">MtrunA17_Chr4g0060491</name>
</gene>
<dbReference type="AlphaFoldDB" id="A0A396IFR1"/>
<dbReference type="Proteomes" id="UP000265566">
    <property type="component" value="Chromosome 4"/>
</dbReference>
<proteinExistence type="predicted"/>
<reference evidence="3" key="1">
    <citation type="journal article" date="2018" name="Nat. Plants">
        <title>Whole-genome landscape of Medicago truncatula symbiotic genes.</title>
        <authorList>
            <person name="Pecrix Y."/>
            <person name="Staton S.E."/>
            <person name="Sallet E."/>
            <person name="Lelandais-Briere C."/>
            <person name="Moreau S."/>
            <person name="Carrere S."/>
            <person name="Blein T."/>
            <person name="Jardinaud M.F."/>
            <person name="Latrasse D."/>
            <person name="Zouine M."/>
            <person name="Zahm M."/>
            <person name="Kreplak J."/>
            <person name="Mayjonade B."/>
            <person name="Satge C."/>
            <person name="Perez M."/>
            <person name="Cauet S."/>
            <person name="Marande W."/>
            <person name="Chantry-Darmon C."/>
            <person name="Lopez-Roques C."/>
            <person name="Bouchez O."/>
            <person name="Berard A."/>
            <person name="Debelle F."/>
            <person name="Munos S."/>
            <person name="Bendahmane A."/>
            <person name="Berges H."/>
            <person name="Niebel A."/>
            <person name="Buitink J."/>
            <person name="Frugier F."/>
            <person name="Benhamed M."/>
            <person name="Crespi M."/>
            <person name="Gouzy J."/>
            <person name="Gamas P."/>
        </authorList>
    </citation>
    <scope>NUCLEOTIDE SEQUENCE [LARGE SCALE GENOMIC DNA]</scope>
    <source>
        <strain evidence="3">cv. Jemalong A17</strain>
    </source>
</reference>
<evidence type="ECO:0008006" key="4">
    <source>
        <dbReference type="Google" id="ProtNLM"/>
    </source>
</evidence>
<feature type="transmembrane region" description="Helical" evidence="1">
    <location>
        <begin position="41"/>
        <end position="63"/>
    </location>
</feature>
<protein>
    <recommendedName>
        <fullName evidence="4">Transmembrane protein</fullName>
    </recommendedName>
</protein>
<evidence type="ECO:0000313" key="2">
    <source>
        <dbReference type="EMBL" id="RHN63641.1"/>
    </source>
</evidence>
<organism evidence="2 3">
    <name type="scientific">Medicago truncatula</name>
    <name type="common">Barrel medic</name>
    <name type="synonym">Medicago tribuloides</name>
    <dbReference type="NCBI Taxonomy" id="3880"/>
    <lineage>
        <taxon>Eukaryota</taxon>
        <taxon>Viridiplantae</taxon>
        <taxon>Streptophyta</taxon>
        <taxon>Embryophyta</taxon>
        <taxon>Tracheophyta</taxon>
        <taxon>Spermatophyta</taxon>
        <taxon>Magnoliopsida</taxon>
        <taxon>eudicotyledons</taxon>
        <taxon>Gunneridae</taxon>
        <taxon>Pentapetalae</taxon>
        <taxon>rosids</taxon>
        <taxon>fabids</taxon>
        <taxon>Fabales</taxon>
        <taxon>Fabaceae</taxon>
        <taxon>Papilionoideae</taxon>
        <taxon>50 kb inversion clade</taxon>
        <taxon>NPAAA clade</taxon>
        <taxon>Hologalegina</taxon>
        <taxon>IRL clade</taxon>
        <taxon>Trifolieae</taxon>
        <taxon>Medicago</taxon>
    </lineage>
</organism>
<dbReference type="EMBL" id="PSQE01000004">
    <property type="protein sequence ID" value="RHN63641.1"/>
    <property type="molecule type" value="Genomic_DNA"/>
</dbReference>
<keyword evidence="1" id="KW-0812">Transmembrane</keyword>
<name>A0A396IFR1_MEDTR</name>
<accession>A0A396IFR1</accession>
<sequence length="64" mass="7610">MFIISSSVSMSSPLQTHISPIQQSQFKTPCLFSPAFLHQHYHLPLLWLILVSSFIFFFFFFFFF</sequence>
<keyword evidence="1" id="KW-1133">Transmembrane helix</keyword>
<keyword evidence="1" id="KW-0472">Membrane</keyword>